<evidence type="ECO:0000313" key="2">
    <source>
        <dbReference type="Proteomes" id="UP000076512"/>
    </source>
</evidence>
<comment type="caution">
    <text evidence="1">The sequence shown here is derived from an EMBL/GenBank/DDBJ whole genome shotgun (WGS) entry which is preliminary data.</text>
</comment>
<reference evidence="1 2" key="1">
    <citation type="submission" date="2016-04" db="EMBL/GenBank/DDBJ databases">
        <authorList>
            <person name="Evans L.H."/>
            <person name="Alamgir A."/>
            <person name="Owens N."/>
            <person name="Weber N.D."/>
            <person name="Virtaneva K."/>
            <person name="Barbian K."/>
            <person name="Babar A."/>
            <person name="Rosenke K."/>
        </authorList>
    </citation>
    <scope>NUCLEOTIDE SEQUENCE [LARGE SCALE GENOMIC DNA]</scope>
    <source>
        <strain evidence="1 2">IFM 0406</strain>
    </source>
</reference>
<dbReference type="OrthoDB" id="4559776at2"/>
<dbReference type="EMBL" id="LWGR01000007">
    <property type="protein sequence ID" value="KZM72816.1"/>
    <property type="molecule type" value="Genomic_DNA"/>
</dbReference>
<accession>A0A164LWL5</accession>
<proteinExistence type="predicted"/>
<organism evidence="1 2">
    <name type="scientific">Nocardia terpenica</name>
    <dbReference type="NCBI Taxonomy" id="455432"/>
    <lineage>
        <taxon>Bacteria</taxon>
        <taxon>Bacillati</taxon>
        <taxon>Actinomycetota</taxon>
        <taxon>Actinomycetes</taxon>
        <taxon>Mycobacteriales</taxon>
        <taxon>Nocardiaceae</taxon>
        <taxon>Nocardia</taxon>
    </lineage>
</organism>
<dbReference type="RefSeq" id="WP_067589053.1">
    <property type="nucleotide sequence ID" value="NZ_JABMCZ010000004.1"/>
</dbReference>
<name>A0A164LWL5_9NOCA</name>
<gene>
    <name evidence="1" type="ORF">AWN90_29045</name>
</gene>
<keyword evidence="2" id="KW-1185">Reference proteome</keyword>
<dbReference type="Proteomes" id="UP000076512">
    <property type="component" value="Unassembled WGS sequence"/>
</dbReference>
<evidence type="ECO:0000313" key="1">
    <source>
        <dbReference type="EMBL" id="KZM72816.1"/>
    </source>
</evidence>
<sequence length="74" mass="8521">MRKLGVILSYCPRATLEKKEAERAKGLIERATVAGYRLVREEYSSCSWVLFDQEDGECVHSAVTLDQIEQWLDE</sequence>
<dbReference type="AlphaFoldDB" id="A0A164LWL5"/>
<protein>
    <submittedName>
        <fullName evidence="1">Uncharacterized protein</fullName>
    </submittedName>
</protein>